<evidence type="ECO:0000256" key="1">
    <source>
        <dbReference type="ARBA" id="ARBA00004141"/>
    </source>
</evidence>
<feature type="transmembrane region" description="Helical" evidence="6">
    <location>
        <begin position="103"/>
        <end position="130"/>
    </location>
</feature>
<dbReference type="Proteomes" id="UP000587211">
    <property type="component" value="Unassembled WGS sequence"/>
</dbReference>
<evidence type="ECO:0000313" key="12">
    <source>
        <dbReference type="Proteomes" id="UP000659061"/>
    </source>
</evidence>
<feature type="compositionally biased region" description="Basic and acidic residues" evidence="5">
    <location>
        <begin position="12"/>
        <end position="22"/>
    </location>
</feature>
<feature type="compositionally biased region" description="Pro residues" evidence="5">
    <location>
        <begin position="29"/>
        <end position="52"/>
    </location>
</feature>
<evidence type="ECO:0000313" key="8">
    <source>
        <dbReference type="EMBL" id="MBD1270318.1"/>
    </source>
</evidence>
<dbReference type="InterPro" id="IPR007829">
    <property type="entry name" value="TM2"/>
</dbReference>
<evidence type="ECO:0000313" key="11">
    <source>
        <dbReference type="Proteomes" id="UP000587211"/>
    </source>
</evidence>
<keyword evidence="11" id="KW-1185">Reference proteome</keyword>
<evidence type="ECO:0000256" key="2">
    <source>
        <dbReference type="ARBA" id="ARBA00022692"/>
    </source>
</evidence>
<dbReference type="EMBL" id="JACBZN010000001">
    <property type="protein sequence ID" value="NYI37704.1"/>
    <property type="molecule type" value="Genomic_DNA"/>
</dbReference>
<accession>A0A8I0KJ50</accession>
<sequence>MTTPPNDPQPDPDPHAGDHDPTVRFGGAQPPPPPPPPPPPGASFPPPPPPGQGPGWGVPGAPYGIDPKTGIPFSDKSKIVAGLLQLIIPLGIGRFYTGHTSMGVAQLVVTLVTCGIGALWPFIDGILILVSDSKDANGRPLRS</sequence>
<evidence type="ECO:0000256" key="4">
    <source>
        <dbReference type="ARBA" id="ARBA00023136"/>
    </source>
</evidence>
<reference evidence="9" key="2">
    <citation type="submission" date="2020-09" db="EMBL/GenBank/DDBJ databases">
        <title>Novel species in genus Aeromicrobium.</title>
        <authorList>
            <person name="Zhang G."/>
        </authorList>
    </citation>
    <scope>NUCLEOTIDE SEQUENCE</scope>
    <source>
        <strain evidence="9">SSW1-57</strain>
    </source>
</reference>
<dbReference type="EMBL" id="JACWMT010000002">
    <property type="protein sequence ID" value="MBD1270318.1"/>
    <property type="molecule type" value="Genomic_DNA"/>
</dbReference>
<feature type="compositionally biased region" description="Pro residues" evidence="5">
    <location>
        <begin position="1"/>
        <end position="11"/>
    </location>
</feature>
<evidence type="ECO:0000256" key="3">
    <source>
        <dbReference type="ARBA" id="ARBA00022989"/>
    </source>
</evidence>
<evidence type="ECO:0000256" key="5">
    <source>
        <dbReference type="SAM" id="MobiDB-lite"/>
    </source>
</evidence>
<name>A0A8I0KJ50_9ACTN</name>
<comment type="caution">
    <text evidence="9">The sequence shown here is derived from an EMBL/GenBank/DDBJ whole genome shotgun (WGS) entry which is preliminary data.</text>
</comment>
<feature type="region of interest" description="Disordered" evidence="5">
    <location>
        <begin position="1"/>
        <end position="69"/>
    </location>
</feature>
<proteinExistence type="predicted"/>
<reference evidence="10 11" key="1">
    <citation type="submission" date="2020-07" db="EMBL/GenBank/DDBJ databases">
        <title>Sequencing the genomes of 1000 actinobacteria strains.</title>
        <authorList>
            <person name="Klenk H.-P."/>
        </authorList>
    </citation>
    <scope>NUCLEOTIDE SEQUENCE [LARGE SCALE GENOMIC DNA]</scope>
    <source>
        <strain evidence="10 11">DSM 19087</strain>
    </source>
</reference>
<feature type="transmembrane region" description="Helical" evidence="6">
    <location>
        <begin position="79"/>
        <end position="97"/>
    </location>
</feature>
<evidence type="ECO:0000313" key="9">
    <source>
        <dbReference type="EMBL" id="MBD1271550.1"/>
    </source>
</evidence>
<keyword evidence="2 6" id="KW-0812">Transmembrane</keyword>
<feature type="domain" description="TM2" evidence="7">
    <location>
        <begin position="75"/>
        <end position="126"/>
    </location>
</feature>
<dbReference type="RefSeq" id="WP_179424187.1">
    <property type="nucleotide sequence ID" value="NZ_BAAAMP010000003.1"/>
</dbReference>
<dbReference type="AlphaFoldDB" id="A0A8I0KJ50"/>
<keyword evidence="3 6" id="KW-1133">Transmembrane helix</keyword>
<dbReference type="Proteomes" id="UP000659061">
    <property type="component" value="Unassembled WGS sequence"/>
</dbReference>
<dbReference type="EMBL" id="JACWMT010000003">
    <property type="protein sequence ID" value="MBD1271550.1"/>
    <property type="molecule type" value="Genomic_DNA"/>
</dbReference>
<protein>
    <submittedName>
        <fullName evidence="10">TM2 domain-containing membrane protein YozV</fullName>
    </submittedName>
    <submittedName>
        <fullName evidence="9">TM2 domain-containing protein</fullName>
    </submittedName>
</protein>
<gene>
    <name evidence="10" type="ORF">BJ975_001079</name>
    <name evidence="8" type="ORF">IDH50_08755</name>
    <name evidence="9" type="ORF">IDH50_15005</name>
</gene>
<dbReference type="Pfam" id="PF05154">
    <property type="entry name" value="TM2"/>
    <property type="match status" value="1"/>
</dbReference>
<evidence type="ECO:0000256" key="6">
    <source>
        <dbReference type="SAM" id="Phobius"/>
    </source>
</evidence>
<organism evidence="9 12">
    <name type="scientific">Aeromicrobium tamlense</name>
    <dbReference type="NCBI Taxonomy" id="375541"/>
    <lineage>
        <taxon>Bacteria</taxon>
        <taxon>Bacillati</taxon>
        <taxon>Actinomycetota</taxon>
        <taxon>Actinomycetes</taxon>
        <taxon>Propionibacteriales</taxon>
        <taxon>Nocardioidaceae</taxon>
        <taxon>Aeromicrobium</taxon>
    </lineage>
</organism>
<dbReference type="GO" id="GO:0016020">
    <property type="term" value="C:membrane"/>
    <property type="evidence" value="ECO:0007669"/>
    <property type="project" value="UniProtKB-SubCell"/>
</dbReference>
<evidence type="ECO:0000313" key="10">
    <source>
        <dbReference type="EMBL" id="NYI37704.1"/>
    </source>
</evidence>
<evidence type="ECO:0000259" key="7">
    <source>
        <dbReference type="Pfam" id="PF05154"/>
    </source>
</evidence>
<keyword evidence="4 6" id="KW-0472">Membrane</keyword>
<comment type="subcellular location">
    <subcellularLocation>
        <location evidence="1">Membrane</location>
        <topology evidence="1">Multi-pass membrane protein</topology>
    </subcellularLocation>
</comment>